<evidence type="ECO:0000256" key="2">
    <source>
        <dbReference type="ARBA" id="ARBA00023125"/>
    </source>
</evidence>
<accession>A0ABZ1TAU2</accession>
<dbReference type="PANTHER" id="PTHR24567:SF74">
    <property type="entry name" value="HTH-TYPE TRANSCRIPTIONAL REGULATOR ARCR"/>
    <property type="match status" value="1"/>
</dbReference>
<dbReference type="InterPro" id="IPR014710">
    <property type="entry name" value="RmlC-like_jellyroll"/>
</dbReference>
<dbReference type="CDD" id="cd00038">
    <property type="entry name" value="CAP_ED"/>
    <property type="match status" value="1"/>
</dbReference>
<dbReference type="PROSITE" id="PS50042">
    <property type="entry name" value="CNMP_BINDING_3"/>
    <property type="match status" value="1"/>
</dbReference>
<feature type="domain" description="Cyclic nucleotide-binding" evidence="4">
    <location>
        <begin position="18"/>
        <end position="127"/>
    </location>
</feature>
<dbReference type="EMBL" id="CP108090">
    <property type="protein sequence ID" value="WUQ12964.1"/>
    <property type="molecule type" value="Genomic_DNA"/>
</dbReference>
<evidence type="ECO:0000259" key="4">
    <source>
        <dbReference type="PROSITE" id="PS50042"/>
    </source>
</evidence>
<dbReference type="InterPro" id="IPR012318">
    <property type="entry name" value="HTH_CRP"/>
</dbReference>
<keyword evidence="1" id="KW-0805">Transcription regulation</keyword>
<keyword evidence="2" id="KW-0238">DNA-binding</keyword>
<dbReference type="Gene3D" id="1.10.10.10">
    <property type="entry name" value="Winged helix-like DNA-binding domain superfamily/Winged helix DNA-binding domain"/>
    <property type="match status" value="1"/>
</dbReference>
<dbReference type="InterPro" id="IPR050397">
    <property type="entry name" value="Env_Response_Regulators"/>
</dbReference>
<dbReference type="SMART" id="SM00100">
    <property type="entry name" value="cNMP"/>
    <property type="match status" value="1"/>
</dbReference>
<proteinExistence type="predicted"/>
<protein>
    <submittedName>
        <fullName evidence="6">Crp/Fnr family transcriptional regulator</fullName>
    </submittedName>
</protein>
<evidence type="ECO:0000313" key="6">
    <source>
        <dbReference type="EMBL" id="WUQ12964.1"/>
    </source>
</evidence>
<dbReference type="Pfam" id="PF00027">
    <property type="entry name" value="cNMP_binding"/>
    <property type="match status" value="1"/>
</dbReference>
<dbReference type="PROSITE" id="PS51063">
    <property type="entry name" value="HTH_CRP_2"/>
    <property type="match status" value="1"/>
</dbReference>
<evidence type="ECO:0000256" key="3">
    <source>
        <dbReference type="ARBA" id="ARBA00023163"/>
    </source>
</evidence>
<evidence type="ECO:0000313" key="7">
    <source>
        <dbReference type="Proteomes" id="UP001432039"/>
    </source>
</evidence>
<evidence type="ECO:0000259" key="5">
    <source>
        <dbReference type="PROSITE" id="PS51063"/>
    </source>
</evidence>
<dbReference type="RefSeq" id="WP_328962067.1">
    <property type="nucleotide sequence ID" value="NZ_CP108090.1"/>
</dbReference>
<reference evidence="6" key="1">
    <citation type="submission" date="2022-10" db="EMBL/GenBank/DDBJ databases">
        <title>The complete genomes of actinobacterial strains from the NBC collection.</title>
        <authorList>
            <person name="Joergensen T.S."/>
            <person name="Alvarez Arevalo M."/>
            <person name="Sterndorff E.B."/>
            <person name="Faurdal D."/>
            <person name="Vuksanovic O."/>
            <person name="Mourched A.-S."/>
            <person name="Charusanti P."/>
            <person name="Shaw S."/>
            <person name="Blin K."/>
            <person name="Weber T."/>
        </authorList>
    </citation>
    <scope>NUCLEOTIDE SEQUENCE</scope>
    <source>
        <strain evidence="6">NBC_00248</strain>
    </source>
</reference>
<feature type="domain" description="HTH crp-type" evidence="5">
    <location>
        <begin position="152"/>
        <end position="225"/>
    </location>
</feature>
<dbReference type="Proteomes" id="UP001432039">
    <property type="component" value="Chromosome"/>
</dbReference>
<dbReference type="Pfam" id="PF13545">
    <property type="entry name" value="HTH_Crp_2"/>
    <property type="match status" value="1"/>
</dbReference>
<evidence type="ECO:0000256" key="1">
    <source>
        <dbReference type="ARBA" id="ARBA00023015"/>
    </source>
</evidence>
<dbReference type="PANTHER" id="PTHR24567">
    <property type="entry name" value="CRP FAMILY TRANSCRIPTIONAL REGULATORY PROTEIN"/>
    <property type="match status" value="1"/>
</dbReference>
<sequence length="238" mass="26230">MTRDADPTGGGLDDRVPFLARLEDADVAALRALGREVLYPPRSTLLHQDEPTAHVMLMLQGWSKVTVAHPNGYQALLALRGPGDIIGESAALTHRPRSATVTALEQVRAVVIEQERFRVFLGSSPEVSLQLLALASDRTRAADRRNLQFASVPVRERLAVLLLDLAQIHGRHTEQGVEVAVPLTKQELAGAVSASREMVQRELKALRDRGVINTGRRRLVIVRPDVLHRIARDRPPTD</sequence>
<dbReference type="SUPFAM" id="SSF46785">
    <property type="entry name" value="Winged helix' DNA-binding domain"/>
    <property type="match status" value="1"/>
</dbReference>
<name>A0ABZ1TAU2_STRVG</name>
<dbReference type="InterPro" id="IPR036388">
    <property type="entry name" value="WH-like_DNA-bd_sf"/>
</dbReference>
<dbReference type="Gene3D" id="2.60.120.10">
    <property type="entry name" value="Jelly Rolls"/>
    <property type="match status" value="1"/>
</dbReference>
<keyword evidence="7" id="KW-1185">Reference proteome</keyword>
<dbReference type="InterPro" id="IPR036390">
    <property type="entry name" value="WH_DNA-bd_sf"/>
</dbReference>
<dbReference type="InterPro" id="IPR018490">
    <property type="entry name" value="cNMP-bd_dom_sf"/>
</dbReference>
<gene>
    <name evidence="6" type="ORF">OG517_16815</name>
</gene>
<organism evidence="6 7">
    <name type="scientific">Streptomyces virginiae</name>
    <name type="common">Streptomyces cinnamonensis</name>
    <dbReference type="NCBI Taxonomy" id="1961"/>
    <lineage>
        <taxon>Bacteria</taxon>
        <taxon>Bacillati</taxon>
        <taxon>Actinomycetota</taxon>
        <taxon>Actinomycetes</taxon>
        <taxon>Kitasatosporales</taxon>
        <taxon>Streptomycetaceae</taxon>
        <taxon>Streptomyces</taxon>
    </lineage>
</organism>
<dbReference type="SUPFAM" id="SSF51206">
    <property type="entry name" value="cAMP-binding domain-like"/>
    <property type="match status" value="1"/>
</dbReference>
<keyword evidence="3" id="KW-0804">Transcription</keyword>
<dbReference type="InterPro" id="IPR000595">
    <property type="entry name" value="cNMP-bd_dom"/>
</dbReference>
<dbReference type="SMART" id="SM00419">
    <property type="entry name" value="HTH_CRP"/>
    <property type="match status" value="1"/>
</dbReference>